<evidence type="ECO:0000313" key="2">
    <source>
        <dbReference type="Proteomes" id="UP001595839"/>
    </source>
</evidence>
<evidence type="ECO:0000313" key="1">
    <source>
        <dbReference type="EMBL" id="MFC4502646.1"/>
    </source>
</evidence>
<accession>A0ABV9AYV1</accession>
<reference evidence="2" key="1">
    <citation type="journal article" date="2019" name="Int. J. Syst. Evol. Microbiol.">
        <title>The Global Catalogue of Microorganisms (GCM) 10K type strain sequencing project: providing services to taxonomists for standard genome sequencing and annotation.</title>
        <authorList>
            <consortium name="The Broad Institute Genomics Platform"/>
            <consortium name="The Broad Institute Genome Sequencing Center for Infectious Disease"/>
            <person name="Wu L."/>
            <person name="Ma J."/>
        </authorList>
    </citation>
    <scope>NUCLEOTIDE SEQUENCE [LARGE SCALE GENOMIC DNA]</scope>
    <source>
        <strain evidence="2">CGMCC 4.7177</strain>
    </source>
</reference>
<proteinExistence type="predicted"/>
<sequence>MSSQSWEPSLAAFCKVGGAPSDVLVHDIEGLAWFTLLILGTERLRALLRRLRVDRRTARRSLDAVTGTVLIGFGLELALSER</sequence>
<keyword evidence="2" id="KW-1185">Reference proteome</keyword>
<organism evidence="1 2">
    <name type="scientific">Streptomyces vulcanius</name>
    <dbReference type="NCBI Taxonomy" id="1441876"/>
    <lineage>
        <taxon>Bacteria</taxon>
        <taxon>Bacillati</taxon>
        <taxon>Actinomycetota</taxon>
        <taxon>Actinomycetes</taxon>
        <taxon>Kitasatosporales</taxon>
        <taxon>Streptomycetaceae</taxon>
        <taxon>Streptomyces</taxon>
    </lineage>
</organism>
<comment type="caution">
    <text evidence="1">The sequence shown here is derived from an EMBL/GenBank/DDBJ whole genome shotgun (WGS) entry which is preliminary data.</text>
</comment>
<gene>
    <name evidence="1" type="ORF">ACFPIH_24555</name>
</gene>
<dbReference type="EMBL" id="JBHSFK010000016">
    <property type="protein sequence ID" value="MFC4502646.1"/>
    <property type="molecule type" value="Genomic_DNA"/>
</dbReference>
<dbReference type="Proteomes" id="UP001595839">
    <property type="component" value="Unassembled WGS sequence"/>
</dbReference>
<dbReference type="RefSeq" id="WP_381168788.1">
    <property type="nucleotide sequence ID" value="NZ_JBHSFK010000016.1"/>
</dbReference>
<name>A0ABV9AYV1_9ACTN</name>
<protein>
    <submittedName>
        <fullName evidence="1">Uncharacterized protein</fullName>
    </submittedName>
</protein>